<keyword evidence="2" id="KW-1185">Reference proteome</keyword>
<dbReference type="KEGG" id="vg:5176612"/>
<proteinExistence type="predicted"/>
<name>Q2Z147_9CAUD</name>
<organism evidence="1 2">
    <name type="scientific">Pseudomonas phage EL</name>
    <dbReference type="NCBI Taxonomy" id="273133"/>
    <lineage>
        <taxon>Viruses</taxon>
        <taxon>Duplodnaviria</taxon>
        <taxon>Heunggongvirae</taxon>
        <taxon>Uroviricota</taxon>
        <taxon>Caudoviricetes</taxon>
        <taxon>Chimalliviridae</taxon>
        <taxon>Elvirus</taxon>
        <taxon>Elvirus EL</taxon>
    </lineage>
</organism>
<dbReference type="EMBL" id="AJ697969">
    <property type="protein sequence ID" value="CAG27128.1"/>
    <property type="molecule type" value="Genomic_DNA"/>
</dbReference>
<dbReference type="Proteomes" id="UP000001239">
    <property type="component" value="Segment"/>
</dbReference>
<dbReference type="RefSeq" id="YP_418067.1">
    <property type="nucleotide sequence ID" value="NC_007623.1"/>
</dbReference>
<reference evidence="1 2" key="2">
    <citation type="journal article" date="2003" name="Res. Microbiol.">
        <title>Myoviridae bacteriophages of Pseudomonas aeruginosa: a long and complex evolutionary pathway.</title>
        <authorList>
            <person name="Krylov V.N."/>
            <person name="Pleteneva E.A."/>
            <person name="Bourkalsteva M.V."/>
            <person name="Shaburova O.V."/>
            <person name="Volckaert G."/>
            <person name="Sykilinda N.N."/>
            <person name="Kurochkina L.P."/>
            <person name="Mesyanzhinov V.V."/>
        </authorList>
    </citation>
    <scope>NUCLEOTIDE SEQUENCE [LARGE SCALE GENOMIC DNA]</scope>
</reference>
<protein>
    <submittedName>
        <fullName evidence="1">Uncharacterized protein</fullName>
    </submittedName>
</protein>
<reference evidence="1 2" key="4">
    <citation type="journal article" date="2005" name="J. Mol. Biol.">
        <title>Genome comparison of Pseudomonas aeruginosa large phages.</title>
        <authorList>
            <person name="Hertveldt K."/>
            <person name="Lavigne R."/>
            <person name="Pleteneva E."/>
            <person name="Sernova N."/>
            <person name="Kurochkina L."/>
            <person name="Korchevskii R."/>
            <person name="Robben J."/>
            <person name="Mesyanzhinov V."/>
            <person name="Krylov V.N."/>
            <person name="Volckaert G."/>
        </authorList>
    </citation>
    <scope>NUCLEOTIDE SEQUENCE</scope>
</reference>
<dbReference type="OrthoDB" id="4852at10239"/>
<reference evidence="1 2" key="1">
    <citation type="journal article" date="2002" name="Genetika">
        <title>Phenogenetic characterization of a group of giant Phi KZ-like bacteriophages of Pseudomonas aeruginosa].</title>
        <authorList>
            <person name="Burkal'tseva M.V."/>
            <person name="Krylov V.N."/>
            <person name="Pleteneva E.A."/>
            <person name="Shaburova O.V."/>
            <person name="Krylov S.V."/>
            <person name="Volckaert G."/>
            <person name="Sykilinda N.N."/>
            <person name="Kurochkina L.P."/>
            <person name="Mesyanzhinov V.V."/>
        </authorList>
    </citation>
    <scope>NUCLEOTIDE SEQUENCE [LARGE SCALE GENOMIC DNA]</scope>
</reference>
<evidence type="ECO:0000313" key="2">
    <source>
        <dbReference type="Proteomes" id="UP000001239"/>
    </source>
</evidence>
<reference evidence="1 2" key="3">
    <citation type="journal article" date="2004" name="Bioinformatics">
        <title>PHIRE, a deterministic approach to reveal regulatory elements in bacteriophage genomes.</title>
        <authorList>
            <person name="Lavigne R."/>
            <person name="Sun W.D."/>
            <person name="Volckaert G."/>
        </authorList>
    </citation>
    <scope>NUCLEOTIDE SEQUENCE [LARGE SCALE GENOMIC DNA]</scope>
</reference>
<sequence>MSEMLVTLTRAIFGMGNSNHDHVHRHNQLNLDSTEVDDLIMEQVNGGVTAGTLNRIAASSGNLSQRPQGYVSVEEGFGVRRGIGQLTFVIESNSNFHSEMCVVGYLFGGTASEQGISDDTMFVPVRTWSTLTTNTHDSQGFPMTKRMIDSSHQFLMGSVDQNKDLKAVRPLDVGNEALGFAASEEDGSEMMYAGTVGSDLKNNTLMSKTLNLNPTHYSRELLKLATNAGFHSSNGSSLEVELSNGLIGESIGELSPLENPFMRAMMQSTGQYMLGGFQGFSIGEIYQVFDNLLDVMNLNLLNPSSFAEDNTLLTSSEYGSAGNHEVIATELAMMSVHLMLQCGLSSLRFSATNNLMEYSTIMDDGVGVAFVIGEAMSMLDNDMFVENRVEDFKRLIAQHFFSKYSGPHVHLRTLMNIEVECYMFGEIVITISFNGEANEKTFTNATYYINHTSSSIAGNENGLLEAKNFLTGIREYFS</sequence>
<accession>Q2Z147</accession>
<evidence type="ECO:0000313" key="1">
    <source>
        <dbReference type="EMBL" id="CAG27128.1"/>
    </source>
</evidence>
<dbReference type="GeneID" id="5176612"/>